<gene>
    <name evidence="3" type="ORF">NET02_04940</name>
</gene>
<feature type="transmembrane region" description="Helical" evidence="2">
    <location>
        <begin position="235"/>
        <end position="257"/>
    </location>
</feature>
<feature type="transmembrane region" description="Helical" evidence="2">
    <location>
        <begin position="263"/>
        <end position="284"/>
    </location>
</feature>
<keyword evidence="2" id="KW-0472">Membrane</keyword>
<name>A0AA42BAE9_9BACT</name>
<evidence type="ECO:0000313" key="4">
    <source>
        <dbReference type="Proteomes" id="UP001165306"/>
    </source>
</evidence>
<feature type="transmembrane region" description="Helical" evidence="2">
    <location>
        <begin position="120"/>
        <end position="140"/>
    </location>
</feature>
<proteinExistence type="predicted"/>
<dbReference type="Proteomes" id="UP001165306">
    <property type="component" value="Unassembled WGS sequence"/>
</dbReference>
<keyword evidence="4" id="KW-1185">Reference proteome</keyword>
<evidence type="ECO:0000313" key="3">
    <source>
        <dbReference type="EMBL" id="MCM8748484.1"/>
    </source>
</evidence>
<accession>A0AA42BAE9</accession>
<feature type="transmembrane region" description="Helical" evidence="2">
    <location>
        <begin position="174"/>
        <end position="197"/>
    </location>
</feature>
<evidence type="ECO:0000256" key="1">
    <source>
        <dbReference type="SAM" id="MobiDB-lite"/>
    </source>
</evidence>
<keyword evidence="2" id="KW-0812">Transmembrane</keyword>
<reference evidence="3" key="1">
    <citation type="submission" date="2022-06" db="EMBL/GenBank/DDBJ databases">
        <title>CFH 74404 Thermomicrobiaceae sp.</title>
        <authorList>
            <person name="Ming H."/>
            <person name="Li W.-J."/>
            <person name="Zhao Z."/>
        </authorList>
    </citation>
    <scope>NUCLEOTIDE SEQUENCE</scope>
    <source>
        <strain evidence="3">CFH 74404</strain>
    </source>
</reference>
<feature type="region of interest" description="Disordered" evidence="1">
    <location>
        <begin position="370"/>
        <end position="396"/>
    </location>
</feature>
<comment type="caution">
    <text evidence="3">The sequence shown here is derived from an EMBL/GenBank/DDBJ whole genome shotgun (WGS) entry which is preliminary data.</text>
</comment>
<evidence type="ECO:0000256" key="2">
    <source>
        <dbReference type="SAM" id="Phobius"/>
    </source>
</evidence>
<dbReference type="RefSeq" id="WP_284056261.1">
    <property type="nucleotide sequence ID" value="NZ_JAMSLR010000002.1"/>
</dbReference>
<dbReference type="EMBL" id="JAMSLR010000002">
    <property type="protein sequence ID" value="MCM8748484.1"/>
    <property type="molecule type" value="Genomic_DNA"/>
</dbReference>
<dbReference type="AlphaFoldDB" id="A0AA42BAE9"/>
<feature type="transmembrane region" description="Helical" evidence="2">
    <location>
        <begin position="209"/>
        <end position="228"/>
    </location>
</feature>
<feature type="transmembrane region" description="Helical" evidence="2">
    <location>
        <begin position="146"/>
        <end position="167"/>
    </location>
</feature>
<feature type="transmembrane region" description="Helical" evidence="2">
    <location>
        <begin position="296"/>
        <end position="313"/>
    </location>
</feature>
<keyword evidence="2" id="KW-1133">Transmembrane helix</keyword>
<feature type="transmembrane region" description="Helical" evidence="2">
    <location>
        <begin position="12"/>
        <end position="33"/>
    </location>
</feature>
<protein>
    <submittedName>
        <fullName evidence="3">Uncharacterized protein</fullName>
    </submittedName>
</protein>
<organism evidence="3 4">
    <name type="scientific">Thermalbibacter longus</name>
    <dbReference type="NCBI Taxonomy" id="2951981"/>
    <lineage>
        <taxon>Bacteria</taxon>
        <taxon>Pseudomonadati</taxon>
        <taxon>Thermomicrobiota</taxon>
        <taxon>Thermomicrobia</taxon>
        <taxon>Thermomicrobiales</taxon>
        <taxon>Thermomicrobiaceae</taxon>
        <taxon>Thermalbibacter</taxon>
    </lineage>
</organism>
<sequence>MIDRDALDRKQRLLLAVVIIVGSFALSFSLLSWRGYVDADLTSPLEGARAILRGEDPWNNPRFAPGNPWPYNERLFTPLPGQLALIPLTPLPPYYAGATFFALSSGLLAYALSREGLHRLPVFLSSSFVIAAMVAQWSPLLMASAVLPWLTPLAFGAKPNLALALAAAYPRPRWLLVSAAVFAGSLLVMPSWPLAWLHEVQQHHHPPPLLYAFVFPPGLLLLYALVTFRRPEGRLLIVLGLVPQLLFFYDQLLLWLVPRTWRQSLWLTAWSWVGWAGWFIWGYVPNDMGAHITSSRPWVVACLYLPALALVLWQDERSHRSISLLRSWLSQRGLPAVRWLRSSRLTVGQRGGAMGSYPLPLRSARRLTERADGYRPGSGPVRARRSGSPPTPPARP</sequence>
<feature type="transmembrane region" description="Helical" evidence="2">
    <location>
        <begin position="94"/>
        <end position="113"/>
    </location>
</feature>